<organism evidence="1 2">
    <name type="scientific">Stachybotrys chartarum (strain CBS 109288 / IBT 7711)</name>
    <name type="common">Toxic black mold</name>
    <name type="synonym">Stilbospora chartarum</name>
    <dbReference type="NCBI Taxonomy" id="1280523"/>
    <lineage>
        <taxon>Eukaryota</taxon>
        <taxon>Fungi</taxon>
        <taxon>Dikarya</taxon>
        <taxon>Ascomycota</taxon>
        <taxon>Pezizomycotina</taxon>
        <taxon>Sordariomycetes</taxon>
        <taxon>Hypocreomycetidae</taxon>
        <taxon>Hypocreales</taxon>
        <taxon>Stachybotryaceae</taxon>
        <taxon>Stachybotrys</taxon>
    </lineage>
</organism>
<dbReference type="AlphaFoldDB" id="A0A084AFV7"/>
<evidence type="ECO:0000313" key="2">
    <source>
        <dbReference type="Proteomes" id="UP000028045"/>
    </source>
</evidence>
<reference evidence="1 2" key="1">
    <citation type="journal article" date="2014" name="BMC Genomics">
        <title>Comparative genome sequencing reveals chemotype-specific gene clusters in the toxigenic black mold Stachybotrys.</title>
        <authorList>
            <person name="Semeiks J."/>
            <person name="Borek D."/>
            <person name="Otwinowski Z."/>
            <person name="Grishin N.V."/>
        </authorList>
    </citation>
    <scope>NUCLEOTIDE SEQUENCE [LARGE SCALE GENOMIC DNA]</scope>
    <source>
        <strain evidence="2">CBS 109288 / IBT 7711</strain>
    </source>
</reference>
<dbReference type="InterPro" id="IPR023213">
    <property type="entry name" value="CAT-like_dom_sf"/>
</dbReference>
<evidence type="ECO:0008006" key="3">
    <source>
        <dbReference type="Google" id="ProtNLM"/>
    </source>
</evidence>
<dbReference type="InterPro" id="IPR052058">
    <property type="entry name" value="Alcohol_O-acetyltransferase"/>
</dbReference>
<dbReference type="Proteomes" id="UP000028045">
    <property type="component" value="Unassembled WGS sequence"/>
</dbReference>
<protein>
    <recommendedName>
        <fullName evidence="3">Alcohol acetyltransferase FCK4</fullName>
    </recommendedName>
</protein>
<dbReference type="Gene3D" id="3.30.559.10">
    <property type="entry name" value="Chloramphenicol acetyltransferase-like domain"/>
    <property type="match status" value="1"/>
</dbReference>
<gene>
    <name evidence="1" type="ORF">S7711_03476</name>
</gene>
<dbReference type="Pfam" id="PF07247">
    <property type="entry name" value="AATase"/>
    <property type="match status" value="1"/>
</dbReference>
<dbReference type="PANTHER" id="PTHR28037:SF1">
    <property type="entry name" value="ALCOHOL O-ACETYLTRANSFERASE 1-RELATED"/>
    <property type="match status" value="1"/>
</dbReference>
<dbReference type="OrthoDB" id="2150604at2759"/>
<name>A0A084AFV7_STACB</name>
<dbReference type="GO" id="GO:0008080">
    <property type="term" value="F:N-acetyltransferase activity"/>
    <property type="evidence" value="ECO:0007669"/>
    <property type="project" value="TreeGrafter"/>
</dbReference>
<proteinExistence type="predicted"/>
<accession>A0A084AFV7</accession>
<keyword evidence="2" id="KW-1185">Reference proteome</keyword>
<dbReference type="EMBL" id="KL648750">
    <property type="protein sequence ID" value="KEY64186.1"/>
    <property type="molecule type" value="Genomic_DNA"/>
</dbReference>
<dbReference type="SUPFAM" id="SSF52777">
    <property type="entry name" value="CoA-dependent acyltransferases"/>
    <property type="match status" value="1"/>
</dbReference>
<dbReference type="HOGENOM" id="CLU_024469_0_1_1"/>
<sequence length="501" mass="55593">MVLKTEDSCGRALGLHQMDPQRIIRPLSHLEAFESSRSLLRQHCGTAVSCRYAFPKHLGAAAVRDAVRRAVALTVLEHPLMQVGLGEEDSARPCWIRLDSIDLSKHIIWVDSAHNHEVVLSQTMNDTLHSWFENLDTQPGWRVHVLVSGDAGFLDMVLCWEHALFDGIGAKLFHQTLLRNLDNHHDPLASLVGDTLRFETVDNFPPPPEKLRKISLTLGFTLSTIWKELLPSFLVPANPATVKWAPVKSSPFATESRLIIIDGAMLKNILAACKNHETTLTGFINVLPALSLALQLGEKDLVLLLSSMAIDLRRFMPSKPAQYPWHEPSKTMDNEVGLVDDGFDAALLARIRGTAGGLEGTERMAKLEETVWTLAARTRQRIQAKIDSDLKNDVIGLMHYVKDWRAHMRGTLSRPRTRSWCLSNLGTFDSHPIGGWAIQNARFQMSGQVSGAAFAISAISVKGGDLCVEVGWQEGIMDKAIGDTVAQDMEAWLRYVGSRSL</sequence>
<dbReference type="PANTHER" id="PTHR28037">
    <property type="entry name" value="ALCOHOL O-ACETYLTRANSFERASE 1-RELATED"/>
    <property type="match status" value="1"/>
</dbReference>
<evidence type="ECO:0000313" key="1">
    <source>
        <dbReference type="EMBL" id="KEY64186.1"/>
    </source>
</evidence>
<dbReference type="InterPro" id="IPR010828">
    <property type="entry name" value="Atf2/Sli1-like"/>
</dbReference>